<dbReference type="SMART" id="SM01114">
    <property type="entry name" value="CXC"/>
    <property type="match status" value="2"/>
</dbReference>
<dbReference type="InterPro" id="IPR005172">
    <property type="entry name" value="CRC"/>
</dbReference>
<keyword evidence="7" id="KW-1185">Reference proteome</keyword>
<dbReference type="PANTHER" id="PTHR46159:SF12">
    <property type="entry name" value="PROTEIN TESMIN_TSO1-LIKE CXC 3-RELATED"/>
    <property type="match status" value="1"/>
</dbReference>
<evidence type="ECO:0000256" key="4">
    <source>
        <dbReference type="ARBA" id="ARBA00023242"/>
    </source>
</evidence>
<evidence type="ECO:0000313" key="7">
    <source>
        <dbReference type="Proteomes" id="UP001642260"/>
    </source>
</evidence>
<gene>
    <name evidence="6" type="ORF">ERUC_LOCUS27390</name>
</gene>
<sequence>METPDKNRISAVSFSNFEVKLAIELASSLRNGDDGCGGDSQMVSSDDVVVPMDAENEVARVGEQIDDDSYAVFQNKEMEVETGSCEQESPRISSFTLAPQQFSTLCNNSGNVVESCSVQGADTTFSSSSQIVDVDSNANAEDEKETSLQLSSEQRSVRRRCLSFDLGGNYKRVPLRDSTNDLPLDFTSINETPSRQKCIGSSKQETDEILLPIPRTIGLHLNGFVKPSVSSEGNKFTFKDGCVLSHGEDEFSTPVSTTRDLVSCDIKIMEEALERSMEGEWVEELGTCKRCRCKKSKCLKLYCDCFAAGLYCVEPCSCQNCFNKPIHEDIVMKSRRGVEARNPLAFAPKVVLTSGSATYFGEENNKTPASARHMRGCNCKRSGCSKKYCECYLMGVGCSARCRCIGCKNVPCLTNGNFSNFKCHIIRVNQNYFEIVFSFISQSKSTFIE</sequence>
<organism evidence="6 7">
    <name type="scientific">Eruca vesicaria subsp. sativa</name>
    <name type="common">Garden rocket</name>
    <name type="synonym">Eruca sativa</name>
    <dbReference type="NCBI Taxonomy" id="29727"/>
    <lineage>
        <taxon>Eukaryota</taxon>
        <taxon>Viridiplantae</taxon>
        <taxon>Streptophyta</taxon>
        <taxon>Embryophyta</taxon>
        <taxon>Tracheophyta</taxon>
        <taxon>Spermatophyta</taxon>
        <taxon>Magnoliopsida</taxon>
        <taxon>eudicotyledons</taxon>
        <taxon>Gunneridae</taxon>
        <taxon>Pentapetalae</taxon>
        <taxon>rosids</taxon>
        <taxon>malvids</taxon>
        <taxon>Brassicales</taxon>
        <taxon>Brassicaceae</taxon>
        <taxon>Brassiceae</taxon>
        <taxon>Eruca</taxon>
    </lineage>
</organism>
<feature type="domain" description="CRC" evidence="5">
    <location>
        <begin position="287"/>
        <end position="412"/>
    </location>
</feature>
<dbReference type="GO" id="GO:0005634">
    <property type="term" value="C:nucleus"/>
    <property type="evidence" value="ECO:0007669"/>
    <property type="project" value="UniProtKB-SubCell"/>
</dbReference>
<dbReference type="Proteomes" id="UP001642260">
    <property type="component" value="Unassembled WGS sequence"/>
</dbReference>
<evidence type="ECO:0000259" key="5">
    <source>
        <dbReference type="PROSITE" id="PS51634"/>
    </source>
</evidence>
<dbReference type="InterPro" id="IPR033467">
    <property type="entry name" value="Tesmin/TSO1-like_CXC"/>
</dbReference>
<evidence type="ECO:0000256" key="3">
    <source>
        <dbReference type="ARBA" id="ARBA00022473"/>
    </source>
</evidence>
<keyword evidence="3" id="KW-0217">Developmental protein</keyword>
<accession>A0ABC8KS00</accession>
<dbReference type="EMBL" id="CAKOAT010310710">
    <property type="protein sequence ID" value="CAH8361634.1"/>
    <property type="molecule type" value="Genomic_DNA"/>
</dbReference>
<evidence type="ECO:0000256" key="2">
    <source>
        <dbReference type="ARBA" id="ARBA00007267"/>
    </source>
</evidence>
<dbReference type="AlphaFoldDB" id="A0ABC8KS00"/>
<reference evidence="6 7" key="1">
    <citation type="submission" date="2022-03" db="EMBL/GenBank/DDBJ databases">
        <authorList>
            <person name="Macdonald S."/>
            <person name="Ahmed S."/>
            <person name="Newling K."/>
        </authorList>
    </citation>
    <scope>NUCLEOTIDE SEQUENCE [LARGE SCALE GENOMIC DNA]</scope>
</reference>
<evidence type="ECO:0000313" key="6">
    <source>
        <dbReference type="EMBL" id="CAH8361634.1"/>
    </source>
</evidence>
<comment type="caution">
    <text evidence="6">The sequence shown here is derived from an EMBL/GenBank/DDBJ whole genome shotgun (WGS) entry which is preliminary data.</text>
</comment>
<proteinExistence type="inferred from homology"/>
<name>A0ABC8KS00_ERUVS</name>
<comment type="similarity">
    <text evidence="2">Belongs to the lin-54 family.</text>
</comment>
<keyword evidence="4" id="KW-0539">Nucleus</keyword>
<comment type="subcellular location">
    <subcellularLocation>
        <location evidence="1">Nucleus</location>
    </subcellularLocation>
</comment>
<dbReference type="Pfam" id="PF03638">
    <property type="entry name" value="TCR"/>
    <property type="match status" value="2"/>
</dbReference>
<dbReference type="PANTHER" id="PTHR46159">
    <property type="entry name" value="PROTEIN TESMIN/TSO1-LIKE CXC 2"/>
    <property type="match status" value="1"/>
</dbReference>
<dbReference type="InterPro" id="IPR044522">
    <property type="entry name" value="TSO1-like"/>
</dbReference>
<evidence type="ECO:0000256" key="1">
    <source>
        <dbReference type="ARBA" id="ARBA00004123"/>
    </source>
</evidence>
<dbReference type="PROSITE" id="PS51634">
    <property type="entry name" value="CRC"/>
    <property type="match status" value="1"/>
</dbReference>
<protein>
    <recommendedName>
        <fullName evidence="5">CRC domain-containing protein</fullName>
    </recommendedName>
</protein>